<dbReference type="Proteomes" id="UP000008281">
    <property type="component" value="Unassembled WGS sequence"/>
</dbReference>
<evidence type="ECO:0000313" key="1">
    <source>
        <dbReference type="EMBL" id="EFP03133.1"/>
    </source>
</evidence>
<dbReference type="InParanoid" id="E3LMZ4"/>
<dbReference type="PANTHER" id="PTHR21503:SF8">
    <property type="entry name" value="F-BOX ASSOCIATED DOMAIN-CONTAINING PROTEIN-RELATED"/>
    <property type="match status" value="1"/>
</dbReference>
<evidence type="ECO:0000313" key="2">
    <source>
        <dbReference type="Proteomes" id="UP000008281"/>
    </source>
</evidence>
<accession>E3LMZ4</accession>
<reference evidence="1" key="1">
    <citation type="submission" date="2007-07" db="EMBL/GenBank/DDBJ databases">
        <title>PCAP assembly of the Caenorhabditis remanei genome.</title>
        <authorList>
            <consortium name="The Caenorhabditis remanei Sequencing Consortium"/>
            <person name="Wilson R.K."/>
        </authorList>
    </citation>
    <scope>NUCLEOTIDE SEQUENCE [LARGE SCALE GENOMIC DNA]</scope>
    <source>
        <strain evidence="1">PB4641</strain>
    </source>
</reference>
<dbReference type="AlphaFoldDB" id="E3LMZ4"/>
<dbReference type="HOGENOM" id="CLU_738176_0_0_1"/>
<organism evidence="2">
    <name type="scientific">Caenorhabditis remanei</name>
    <name type="common">Caenorhabditis vulgaris</name>
    <dbReference type="NCBI Taxonomy" id="31234"/>
    <lineage>
        <taxon>Eukaryota</taxon>
        <taxon>Metazoa</taxon>
        <taxon>Ecdysozoa</taxon>
        <taxon>Nematoda</taxon>
        <taxon>Chromadorea</taxon>
        <taxon>Rhabditida</taxon>
        <taxon>Rhabditina</taxon>
        <taxon>Rhabditomorpha</taxon>
        <taxon>Rhabditoidea</taxon>
        <taxon>Rhabditidae</taxon>
        <taxon>Peloderinae</taxon>
        <taxon>Caenorhabditis</taxon>
    </lineage>
</organism>
<sequence>MTDSYFRFLIYESFESRKRRLEDDTPRNIFKCAMTDLDDIEVIEELNYGITDLRIMEQGRNAILITALIGKKETDRFEFDPEDCHGYYPQAIHFKINPMRRGFNEYGGLMEIENVGFYGCEESSQSYLLYTEKVPLGVFTLLERLFEIFPGFLNHVYISLSREEHEEILEMLGGSPTFIMLRELTVMKTMDINLWATLMEDLIRVKTFHFGKKANFEDFHNVRKVLSMKSLRYFQKYKHIKHMNLNNGNKLVSNDFASLHYETIKIANLIPDTRDIKLFMETWKDGNKSNLKYLSVEFKKPLSISDLSSLKTYLNGVKRTESPKKMIFKANNTVYSLENAYDIESPGCSGSYILTRKSFQFFVWKSFKNIIEPAF</sequence>
<dbReference type="PANTHER" id="PTHR21503">
    <property type="entry name" value="F-BOX-CONTAINING HYPOTHETICAL PROTEIN C.ELEGANS"/>
    <property type="match status" value="1"/>
</dbReference>
<keyword evidence="2" id="KW-1185">Reference proteome</keyword>
<name>E3LMZ4_CAERE</name>
<proteinExistence type="predicted"/>
<protein>
    <recommendedName>
        <fullName evidence="3">F-box associated domain-containing protein</fullName>
    </recommendedName>
</protein>
<dbReference type="eggNOG" id="ENOG502T38G">
    <property type="taxonomic scope" value="Eukaryota"/>
</dbReference>
<evidence type="ECO:0008006" key="3">
    <source>
        <dbReference type="Google" id="ProtNLM"/>
    </source>
</evidence>
<dbReference type="OrthoDB" id="10302810at2759"/>
<gene>
    <name evidence="1" type="ORF">CRE_28255</name>
</gene>
<dbReference type="EMBL" id="DS268411">
    <property type="protein sequence ID" value="EFP03133.1"/>
    <property type="molecule type" value="Genomic_DNA"/>
</dbReference>